<feature type="chain" id="PRO_5004313048" description="DUF732 domain-containing protein" evidence="1">
    <location>
        <begin position="25"/>
        <end position="125"/>
    </location>
</feature>
<evidence type="ECO:0000256" key="1">
    <source>
        <dbReference type="SAM" id="SignalP"/>
    </source>
</evidence>
<dbReference type="STRING" id="196627.cg1931"/>
<accession>Q8NPU6</accession>
<dbReference type="HOGENOM" id="CLU_1988881_0_0_11"/>
<dbReference type="Proteomes" id="UP000000582">
    <property type="component" value="Chromosome"/>
</dbReference>
<evidence type="ECO:0008006" key="4">
    <source>
        <dbReference type="Google" id="ProtNLM"/>
    </source>
</evidence>
<dbReference type="EMBL" id="BA000036">
    <property type="protein sequence ID" value="BAB99108.1"/>
    <property type="molecule type" value="Genomic_DNA"/>
</dbReference>
<name>Q8NPU6_CORGL</name>
<feature type="signal peptide" evidence="1">
    <location>
        <begin position="1"/>
        <end position="24"/>
    </location>
</feature>
<dbReference type="RefSeq" id="WP_011014564.1">
    <property type="nucleotide sequence ID" value="NC_003450.3"/>
</dbReference>
<sequence>MLRKVSIALVASAAILVSVPFAQASTSVALSSESSDSLGSIPNDLIGGLAGYFNKDLTEEQRDAIRFGPTTAQEAEQCLAKYGLGGEGPWPTIAVYPNCSFETIEQDFYDQAVAETLAAIGIGSS</sequence>
<keyword evidence="3" id="KW-1185">Reference proteome</keyword>
<evidence type="ECO:0000313" key="2">
    <source>
        <dbReference type="EMBL" id="BAB99108.1"/>
    </source>
</evidence>
<organism evidence="2 3">
    <name type="scientific">Corynebacterium glutamicum (strain ATCC 13032 / DSM 20300 / JCM 1318 / BCRC 11384 / CCUG 27702 / LMG 3730 / NBRC 12168 / NCIMB 10025 / NRRL B-2784 / 534)</name>
    <dbReference type="NCBI Taxonomy" id="196627"/>
    <lineage>
        <taxon>Bacteria</taxon>
        <taxon>Bacillati</taxon>
        <taxon>Actinomycetota</taxon>
        <taxon>Actinomycetes</taxon>
        <taxon>Mycobacteriales</taxon>
        <taxon>Corynebacteriaceae</taxon>
        <taxon>Corynebacterium</taxon>
    </lineage>
</organism>
<dbReference type="KEGG" id="cgl:Cgl1715"/>
<evidence type="ECO:0000313" key="3">
    <source>
        <dbReference type="Proteomes" id="UP000000582"/>
    </source>
</evidence>
<reference evidence="3" key="1">
    <citation type="journal article" date="2003" name="Appl. Microbiol. Biotechnol.">
        <title>The Corynebacterium glutamicum genome: features and impacts on biotechnological processes.</title>
        <authorList>
            <person name="Ikeda M."/>
            <person name="Nakagawa S."/>
        </authorList>
    </citation>
    <scope>NUCLEOTIDE SEQUENCE [LARGE SCALE GENOMIC DNA]</scope>
    <source>
        <strain evidence="3">ATCC 13032 / DSM 20300 / BCRC 11384 / JCM 1318 / LMG 3730 / NCIMB 10025</strain>
    </source>
</reference>
<dbReference type="KEGG" id="cgb:cg1931"/>
<dbReference type="AlphaFoldDB" id="Q8NPU6"/>
<gene>
    <name evidence="2" type="ordered locus">Cgl1715</name>
</gene>
<dbReference type="OrthoDB" id="9787933at2"/>
<dbReference type="BioCyc" id="CORYNE:G18NG-11307-MONOMER"/>
<dbReference type="GeneID" id="1019679"/>
<protein>
    <recommendedName>
        <fullName evidence="4">DUF732 domain-containing protein</fullName>
    </recommendedName>
</protein>
<accession>Q6M4R1</accession>
<keyword evidence="1" id="KW-0732">Signal</keyword>
<proteinExistence type="predicted"/>